<name>A0A2P1MXX7_9CAUD</name>
<keyword evidence="2" id="KW-1185">Reference proteome</keyword>
<reference evidence="1 2" key="1">
    <citation type="submission" date="2018-03" db="EMBL/GenBank/DDBJ databases">
        <title>Isolation, the biological characteristics and genomics of two new strains of lysate Staphylococcus aureus phage.</title>
        <authorList>
            <person name="Jin X."/>
            <person name="Zhang C."/>
        </authorList>
    </citation>
    <scope>NUCLEOTIDE SEQUENCE [LARGE SCALE GENOMIC DNA]</scope>
</reference>
<protein>
    <submittedName>
        <fullName evidence="1">Uncharacterized protein</fullName>
    </submittedName>
</protein>
<evidence type="ECO:0000313" key="2">
    <source>
        <dbReference type="Proteomes" id="UP000241797"/>
    </source>
</evidence>
<dbReference type="GeneID" id="54990172"/>
<dbReference type="Proteomes" id="UP000241797">
    <property type="component" value="Segment"/>
</dbReference>
<proteinExistence type="predicted"/>
<accession>A0A2P1MXX7</accession>
<dbReference type="EMBL" id="MH078572">
    <property type="protein sequence ID" value="AVP40416.1"/>
    <property type="molecule type" value="Genomic_DNA"/>
</dbReference>
<organism evidence="1 2">
    <name type="scientific">Staphylococcus phage phiSA_BS1</name>
    <dbReference type="NCBI Taxonomy" id="2126734"/>
    <lineage>
        <taxon>Viruses</taxon>
        <taxon>Duplodnaviria</taxon>
        <taxon>Heunggongvirae</taxon>
        <taxon>Uroviricota</taxon>
        <taxon>Caudoviricetes</taxon>
        <taxon>Herelleviridae</taxon>
        <taxon>Twortvirinae</taxon>
        <taxon>Baoshanvirus</taxon>
        <taxon>Baoshanvirus BS1</taxon>
    </lineage>
</organism>
<dbReference type="RefSeq" id="YP_009799683.1">
    <property type="nucleotide sequence ID" value="NC_047945.1"/>
</dbReference>
<evidence type="ECO:0000313" key="1">
    <source>
        <dbReference type="EMBL" id="AVP40416.1"/>
    </source>
</evidence>
<sequence>MNYDVEGLYEDLNNNYKTARENKIVKSNPHLLKNVEENLHEFDVLVKNSIKLSTIQKQQLISDMTKSNDYLKSILTKYR</sequence>
<dbReference type="KEGG" id="vg:54990172"/>